<dbReference type="Proteomes" id="UP000648908">
    <property type="component" value="Unassembled WGS sequence"/>
</dbReference>
<dbReference type="AlphaFoldDB" id="A0A8K0VBT4"/>
<dbReference type="InterPro" id="IPR056798">
    <property type="entry name" value="ADH_Fe_C"/>
</dbReference>
<dbReference type="PANTHER" id="PTHR11496">
    <property type="entry name" value="ALCOHOL DEHYDROGENASE"/>
    <property type="match status" value="1"/>
</dbReference>
<reference evidence="2" key="1">
    <citation type="submission" date="2021-01" db="EMBL/GenBank/DDBJ databases">
        <title>Tabrizicola alba sp. nov. a motile alkaliphilic bacterium isolated from a soda lake.</title>
        <authorList>
            <person name="Szuroczki S."/>
            <person name="Abbaszade G."/>
            <person name="Schumann P."/>
            <person name="Toth E."/>
        </authorList>
    </citation>
    <scope>NUCLEOTIDE SEQUENCE</scope>
    <source>
        <strain evidence="2">DMG-N-6</strain>
    </source>
</reference>
<dbReference type="RefSeq" id="WP_202689077.1">
    <property type="nucleotide sequence ID" value="NZ_JAESVN010000005.1"/>
</dbReference>
<sequence length="360" mass="37548">MSLIAYLTRIHFADSVVEDALPEEVARLGLRHILLLTDALAGPEGLGERVECLLPVECDVTRADAARPLADLRLLLQDAECDGILAMGGPLVMDRAVELARMPGHAPGPAGREGARNATIPVIAVPTTTAAIGLPDVAVTAKGLLRNDCRPLPSVILCDPTLTLWAGPEVTAAAGMDVIVHCVETYLSTTWNPPADGMALDGLRRAARWIDRAVTAGGDYDARREMMAAALNGALAGQKGLGATHALSQAVEACLAPTAPHGRFHAALLPPVLRFNAPASQTRFTAIAEAMGLPVGRDLAQSLADLGARLGLPVTLAGLGLDATLSNEIAARAAEDVANRTNPRHATAQDYRDLLEAAAI</sequence>
<protein>
    <submittedName>
        <fullName evidence="2">Iron-containing alcohol dehydrogenase</fullName>
    </submittedName>
</protein>
<accession>A0A8K0VBT4</accession>
<organism evidence="2 3">
    <name type="scientific">Szabonella alba</name>
    <dbReference type="NCBI Taxonomy" id="2804194"/>
    <lineage>
        <taxon>Bacteria</taxon>
        <taxon>Pseudomonadati</taxon>
        <taxon>Pseudomonadota</taxon>
        <taxon>Alphaproteobacteria</taxon>
        <taxon>Rhodobacterales</taxon>
        <taxon>Paracoccaceae</taxon>
        <taxon>Szabonella</taxon>
    </lineage>
</organism>
<evidence type="ECO:0000313" key="2">
    <source>
        <dbReference type="EMBL" id="MBL4918081.1"/>
    </source>
</evidence>
<name>A0A8K0VBT4_9RHOB</name>
<dbReference type="Pfam" id="PF25137">
    <property type="entry name" value="ADH_Fe_C"/>
    <property type="match status" value="1"/>
</dbReference>
<gene>
    <name evidence="2" type="ORF">JL811_12710</name>
</gene>
<evidence type="ECO:0000313" key="3">
    <source>
        <dbReference type="Proteomes" id="UP000648908"/>
    </source>
</evidence>
<dbReference type="SUPFAM" id="SSF56796">
    <property type="entry name" value="Dehydroquinate synthase-like"/>
    <property type="match status" value="1"/>
</dbReference>
<dbReference type="GO" id="GO:0004022">
    <property type="term" value="F:alcohol dehydrogenase (NAD+) activity"/>
    <property type="evidence" value="ECO:0007669"/>
    <property type="project" value="TreeGrafter"/>
</dbReference>
<feature type="domain" description="Fe-containing alcohol dehydrogenase-like C-terminal" evidence="1">
    <location>
        <begin position="171"/>
        <end position="358"/>
    </location>
</feature>
<evidence type="ECO:0000259" key="1">
    <source>
        <dbReference type="Pfam" id="PF25137"/>
    </source>
</evidence>
<dbReference type="Gene3D" id="1.20.1090.10">
    <property type="entry name" value="Dehydroquinate synthase-like - alpha domain"/>
    <property type="match status" value="1"/>
</dbReference>
<proteinExistence type="predicted"/>
<dbReference type="PANTHER" id="PTHR11496:SF102">
    <property type="entry name" value="ALCOHOL DEHYDROGENASE 4"/>
    <property type="match status" value="1"/>
</dbReference>
<dbReference type="InterPro" id="IPR039697">
    <property type="entry name" value="Alcohol_dehydrogenase_Fe"/>
</dbReference>
<keyword evidence="3" id="KW-1185">Reference proteome</keyword>
<dbReference type="EMBL" id="JAESVN010000005">
    <property type="protein sequence ID" value="MBL4918081.1"/>
    <property type="molecule type" value="Genomic_DNA"/>
</dbReference>
<comment type="caution">
    <text evidence="2">The sequence shown here is derived from an EMBL/GenBank/DDBJ whole genome shotgun (WGS) entry which is preliminary data.</text>
</comment>
<dbReference type="Gene3D" id="3.40.50.1970">
    <property type="match status" value="1"/>
</dbReference>